<sequence>GTFGKNQRQEEIFTICKVLEKSRVLDHLNVLKLQKYLWESKIIKKVASYSLKLEQDKNSESFDKGM</sequence>
<dbReference type="Proteomes" id="UP001153365">
    <property type="component" value="Unassembled WGS sequence"/>
</dbReference>
<accession>A0AAV0BST4</accession>
<name>A0AAV0BST4_PHAPC</name>
<proteinExistence type="predicted"/>
<dbReference type="EMBL" id="CALTRL010006325">
    <property type="protein sequence ID" value="CAH7690540.1"/>
    <property type="molecule type" value="Genomic_DNA"/>
</dbReference>
<keyword evidence="3" id="KW-1185">Reference proteome</keyword>
<gene>
    <name evidence="1" type="ORF">PPACK8108_LOCUS18556</name>
    <name evidence="2" type="ORF">PPACK8108_LOCUS25913</name>
</gene>
<dbReference type="AlphaFoldDB" id="A0AAV0BST4"/>
<evidence type="ECO:0000313" key="3">
    <source>
        <dbReference type="Proteomes" id="UP001153365"/>
    </source>
</evidence>
<feature type="non-terminal residue" evidence="2">
    <location>
        <position position="1"/>
    </location>
</feature>
<protein>
    <submittedName>
        <fullName evidence="2">Uncharacterized protein</fullName>
    </submittedName>
</protein>
<reference evidence="2" key="1">
    <citation type="submission" date="2022-06" db="EMBL/GenBank/DDBJ databases">
        <authorList>
            <consortium name="SYNGENTA / RWTH Aachen University"/>
        </authorList>
    </citation>
    <scope>NUCLEOTIDE SEQUENCE</scope>
</reference>
<dbReference type="EMBL" id="CALTRL010005370">
    <property type="protein sequence ID" value="CAH7684390.1"/>
    <property type="molecule type" value="Genomic_DNA"/>
</dbReference>
<evidence type="ECO:0000313" key="1">
    <source>
        <dbReference type="EMBL" id="CAH7684390.1"/>
    </source>
</evidence>
<comment type="caution">
    <text evidence="2">The sequence shown here is derived from an EMBL/GenBank/DDBJ whole genome shotgun (WGS) entry which is preliminary data.</text>
</comment>
<evidence type="ECO:0000313" key="2">
    <source>
        <dbReference type="EMBL" id="CAH7690540.1"/>
    </source>
</evidence>
<organism evidence="2 3">
    <name type="scientific">Phakopsora pachyrhizi</name>
    <name type="common">Asian soybean rust disease fungus</name>
    <dbReference type="NCBI Taxonomy" id="170000"/>
    <lineage>
        <taxon>Eukaryota</taxon>
        <taxon>Fungi</taxon>
        <taxon>Dikarya</taxon>
        <taxon>Basidiomycota</taxon>
        <taxon>Pucciniomycotina</taxon>
        <taxon>Pucciniomycetes</taxon>
        <taxon>Pucciniales</taxon>
        <taxon>Phakopsoraceae</taxon>
        <taxon>Phakopsora</taxon>
    </lineage>
</organism>